<reference evidence="1" key="1">
    <citation type="submission" date="2021-01" db="EMBL/GenBank/DDBJ databases">
        <authorList>
            <consortium name="Genoscope - CEA"/>
            <person name="William W."/>
        </authorList>
    </citation>
    <scope>NUCLEOTIDE SEQUENCE</scope>
</reference>
<dbReference type="AlphaFoldDB" id="A0A8S1RBB6"/>
<proteinExistence type="predicted"/>
<evidence type="ECO:0000313" key="2">
    <source>
        <dbReference type="Proteomes" id="UP000692954"/>
    </source>
</evidence>
<accession>A0A8S1RBB6</accession>
<organism evidence="1 2">
    <name type="scientific">Paramecium sonneborni</name>
    <dbReference type="NCBI Taxonomy" id="65129"/>
    <lineage>
        <taxon>Eukaryota</taxon>
        <taxon>Sar</taxon>
        <taxon>Alveolata</taxon>
        <taxon>Ciliophora</taxon>
        <taxon>Intramacronucleata</taxon>
        <taxon>Oligohymenophorea</taxon>
        <taxon>Peniculida</taxon>
        <taxon>Parameciidae</taxon>
        <taxon>Paramecium</taxon>
    </lineage>
</organism>
<dbReference type="EMBL" id="CAJJDN010000149">
    <property type="protein sequence ID" value="CAD8124210.1"/>
    <property type="molecule type" value="Genomic_DNA"/>
</dbReference>
<evidence type="ECO:0000313" key="1">
    <source>
        <dbReference type="EMBL" id="CAD8124210.1"/>
    </source>
</evidence>
<comment type="caution">
    <text evidence="1">The sequence shown here is derived from an EMBL/GenBank/DDBJ whole genome shotgun (WGS) entry which is preliminary data.</text>
</comment>
<dbReference type="Proteomes" id="UP000692954">
    <property type="component" value="Unassembled WGS sequence"/>
</dbReference>
<protein>
    <submittedName>
        <fullName evidence="1">Uncharacterized protein</fullName>
    </submittedName>
</protein>
<gene>
    <name evidence="1" type="ORF">PSON_ATCC_30995.1.T1490155</name>
</gene>
<name>A0A8S1RBB6_9CILI</name>
<keyword evidence="2" id="KW-1185">Reference proteome</keyword>
<sequence>MLNLYIFQTILYYNTYYRKFRATTLMAKIFYQFSKYLSQQKLIKNNIDKIDYKIIQYMLIMLVLLFKNIIKTHTAKIKRILKFFQLLKSQKIKL</sequence>